<evidence type="ECO:0000313" key="2">
    <source>
        <dbReference type="Proteomes" id="UP000642125"/>
    </source>
</evidence>
<sequence length="122" mass="13158">MPTLQDVAQDLMKLDGALAFAFVDHTNGLMLASATSVPYDIELAAAVATEFVRAKLRAVEQMGRGGAVEDILVTLHDELHLTLVCDHPRLQGVFGYLALDRSRGNLALARRTLRSLGGTVEV</sequence>
<organism evidence="1 2">
    <name type="scientific">Cellulomonas pakistanensis</name>
    <dbReference type="NCBI Taxonomy" id="992287"/>
    <lineage>
        <taxon>Bacteria</taxon>
        <taxon>Bacillati</taxon>
        <taxon>Actinomycetota</taxon>
        <taxon>Actinomycetes</taxon>
        <taxon>Micrococcales</taxon>
        <taxon>Cellulomonadaceae</taxon>
        <taxon>Cellulomonas</taxon>
    </lineage>
</organism>
<dbReference type="SUPFAM" id="SSF103196">
    <property type="entry name" value="Roadblock/LC7 domain"/>
    <property type="match status" value="1"/>
</dbReference>
<keyword evidence="2" id="KW-1185">Reference proteome</keyword>
<evidence type="ECO:0000313" key="1">
    <source>
        <dbReference type="EMBL" id="GIG36346.1"/>
    </source>
</evidence>
<proteinExistence type="predicted"/>
<dbReference type="EMBL" id="BONO01000011">
    <property type="protein sequence ID" value="GIG36346.1"/>
    <property type="molecule type" value="Genomic_DNA"/>
</dbReference>
<accession>A0A919PB08</accession>
<comment type="caution">
    <text evidence="1">The sequence shown here is derived from an EMBL/GenBank/DDBJ whole genome shotgun (WGS) entry which is preliminary data.</text>
</comment>
<dbReference type="Proteomes" id="UP000642125">
    <property type="component" value="Unassembled WGS sequence"/>
</dbReference>
<dbReference type="RefSeq" id="WP_239068638.1">
    <property type="nucleotide sequence ID" value="NZ_BONO01000011.1"/>
</dbReference>
<reference evidence="1" key="1">
    <citation type="submission" date="2021-01" db="EMBL/GenBank/DDBJ databases">
        <title>Whole genome shotgun sequence of Cellulomonas pakistanensis NBRC 110800.</title>
        <authorList>
            <person name="Komaki H."/>
            <person name="Tamura T."/>
        </authorList>
    </citation>
    <scope>NUCLEOTIDE SEQUENCE</scope>
    <source>
        <strain evidence="1">NBRC 110800</strain>
    </source>
</reference>
<dbReference type="AlphaFoldDB" id="A0A919PB08"/>
<protein>
    <submittedName>
        <fullName evidence="1">Uncharacterized protein</fullName>
    </submittedName>
</protein>
<name>A0A919PB08_9CELL</name>
<gene>
    <name evidence="1" type="ORF">Cpa01nite_17270</name>
</gene>